<dbReference type="KEGG" id="apo:Arcpr_0639"/>
<protein>
    <submittedName>
        <fullName evidence="2">Uncharacterized protein</fullName>
    </submittedName>
</protein>
<keyword evidence="1" id="KW-0812">Transmembrane</keyword>
<keyword evidence="1" id="KW-0472">Membrane</keyword>
<accession>D2RHC9</accession>
<dbReference type="HOGENOM" id="CLU_3394426_0_0_2"/>
<keyword evidence="1" id="KW-1133">Transmembrane helix</keyword>
<dbReference type="Proteomes" id="UP000001901">
    <property type="component" value="Chromosome"/>
</dbReference>
<evidence type="ECO:0000256" key="1">
    <source>
        <dbReference type="SAM" id="Phobius"/>
    </source>
</evidence>
<dbReference type="EMBL" id="CP001857">
    <property type="protein sequence ID" value="ADB57704.1"/>
    <property type="molecule type" value="Genomic_DNA"/>
</dbReference>
<name>D2RHC9_ARCPA</name>
<evidence type="ECO:0000313" key="3">
    <source>
        <dbReference type="Proteomes" id="UP000001901"/>
    </source>
</evidence>
<dbReference type="PaxDb" id="572546-Arcpr_0639"/>
<evidence type="ECO:0000313" key="2">
    <source>
        <dbReference type="EMBL" id="ADB57704.1"/>
    </source>
</evidence>
<reference evidence="2 3" key="1">
    <citation type="journal article" date="2010" name="Stand. Genomic Sci.">
        <title>Complete genome sequence of Archaeoglobus profundus type strain (AV18).</title>
        <authorList>
            <person name="von Jan M."/>
            <person name="Lapidus A."/>
            <person name="Del Rio T.G."/>
            <person name="Copeland A."/>
            <person name="Tice H."/>
            <person name="Cheng J.F."/>
            <person name="Lucas S."/>
            <person name="Chen F."/>
            <person name="Nolan M."/>
            <person name="Goodwin L."/>
            <person name="Han C."/>
            <person name="Pitluck S."/>
            <person name="Liolios K."/>
            <person name="Ivanova N."/>
            <person name="Mavromatis K."/>
            <person name="Ovchinnikova G."/>
            <person name="Chertkov O."/>
            <person name="Pati A."/>
            <person name="Chen A."/>
            <person name="Palaniappan K."/>
            <person name="Land M."/>
            <person name="Hauser L."/>
            <person name="Chang Y.J."/>
            <person name="Jeffries C.D."/>
            <person name="Saunders E."/>
            <person name="Brettin T."/>
            <person name="Detter J.C."/>
            <person name="Chain P."/>
            <person name="Eichinger K."/>
            <person name="Huber H."/>
            <person name="Spring S."/>
            <person name="Rohde M."/>
            <person name="Goker M."/>
            <person name="Wirth R."/>
            <person name="Woyke T."/>
            <person name="Bristow J."/>
            <person name="Eisen J.A."/>
            <person name="Markowitz V."/>
            <person name="Hugenholtz P."/>
            <person name="Kyrpides N.C."/>
            <person name="Klenk H.P."/>
        </authorList>
    </citation>
    <scope>NUCLEOTIDE SEQUENCE [LARGE SCALE GENOMIC DNA]</scope>
    <source>
        <strain evidence="3">DSM 5631 / JCM 9629 / NBRC 100127 / Av18</strain>
    </source>
</reference>
<sequence>MYWGVYASLAIYIVILAMATAVVRRGFAIHE</sequence>
<dbReference type="AlphaFoldDB" id="D2RHC9"/>
<feature type="transmembrane region" description="Helical" evidence="1">
    <location>
        <begin position="6"/>
        <end position="23"/>
    </location>
</feature>
<organism evidence="2 3">
    <name type="scientific">Archaeoglobus profundus (strain DSM 5631 / JCM 9629 / NBRC 100127 / Av18)</name>
    <dbReference type="NCBI Taxonomy" id="572546"/>
    <lineage>
        <taxon>Archaea</taxon>
        <taxon>Methanobacteriati</taxon>
        <taxon>Methanobacteriota</taxon>
        <taxon>Archaeoglobi</taxon>
        <taxon>Archaeoglobales</taxon>
        <taxon>Archaeoglobaceae</taxon>
        <taxon>Archaeoglobus</taxon>
    </lineage>
</organism>
<proteinExistence type="predicted"/>
<keyword evidence="3" id="KW-1185">Reference proteome</keyword>
<gene>
    <name evidence="2" type="ordered locus">Arcpr_0639</name>
</gene>